<evidence type="ECO:0000313" key="8">
    <source>
        <dbReference type="Proteomes" id="UP000249239"/>
    </source>
</evidence>
<feature type="transmembrane region" description="Helical" evidence="5">
    <location>
        <begin position="113"/>
        <end position="135"/>
    </location>
</feature>
<dbReference type="InterPro" id="IPR036513">
    <property type="entry name" value="STAS_dom_sf"/>
</dbReference>
<dbReference type="PROSITE" id="PS50801">
    <property type="entry name" value="STAS"/>
    <property type="match status" value="1"/>
</dbReference>
<dbReference type="InterPro" id="IPR052706">
    <property type="entry name" value="Membrane-Transporter-like"/>
</dbReference>
<comment type="subcellular location">
    <subcellularLocation>
        <location evidence="1">Membrane</location>
        <topology evidence="1">Multi-pass membrane protein</topology>
    </subcellularLocation>
</comment>
<feature type="transmembrane region" description="Helical" evidence="5">
    <location>
        <begin position="61"/>
        <end position="80"/>
    </location>
</feature>
<evidence type="ECO:0000259" key="6">
    <source>
        <dbReference type="PROSITE" id="PS50801"/>
    </source>
</evidence>
<evidence type="ECO:0000256" key="1">
    <source>
        <dbReference type="ARBA" id="ARBA00004141"/>
    </source>
</evidence>
<sequence>MFGFVNGLAIVIFMAQLDHFKETGAEGGMQWMTGSTLALMLGLAALTMLIIWGLPKLTKAIPSSLAAIVVVAAIAIGFGVDTKTVGDIASIQGGFPPFHIPAIPFNVESLGVIFPYALIMAGVGLIESLLTLNLVDEITNTRGWGNKECVAQGSANMLSGLFSGMGGCAMIGQSLINISSGARARLSGIVASVMLLVFVMFGAPVIEKLPMAALTGVMFMVAIGTFEWASLKTFGKMPVVDVLVMVVVALVTVVFHNLALAVLIGVIISALAYSWENAKRIRARKYVDDNGVKHYEIYGPLFFGSVTAFQEKFDVLNDPTEVIIDFKDSRVADMSGIEALNRITERYRNEGKTIHLKHLSSDCRMLLKNAEEVIDVNIIEDPTYRVLLNKPVGK</sequence>
<protein>
    <submittedName>
        <fullName evidence="7">SulP family sulfate permease</fullName>
    </submittedName>
</protein>
<reference evidence="7 8" key="1">
    <citation type="submission" date="2018-06" db="EMBL/GenBank/DDBJ databases">
        <title>Genomic Encyclopedia of Archaeal and Bacterial Type Strains, Phase II (KMG-II): from individual species to whole genera.</title>
        <authorList>
            <person name="Goeker M."/>
        </authorList>
    </citation>
    <scope>NUCLEOTIDE SEQUENCE [LARGE SCALE GENOMIC DNA]</scope>
    <source>
        <strain evidence="7 8">DSM 6779</strain>
    </source>
</reference>
<dbReference type="AlphaFoldDB" id="A0A2W7NDS8"/>
<feature type="domain" description="STAS" evidence="6">
    <location>
        <begin position="290"/>
        <end position="368"/>
    </location>
</feature>
<feature type="transmembrane region" description="Helical" evidence="5">
    <location>
        <begin position="209"/>
        <end position="230"/>
    </location>
</feature>
<dbReference type="Proteomes" id="UP000249239">
    <property type="component" value="Unassembled WGS sequence"/>
</dbReference>
<comment type="caution">
    <text evidence="7">The sequence shown here is derived from an EMBL/GenBank/DDBJ whole genome shotgun (WGS) entry which is preliminary data.</text>
</comment>
<accession>A0A2W7NDS8</accession>
<keyword evidence="2 5" id="KW-0812">Transmembrane</keyword>
<feature type="transmembrane region" description="Helical" evidence="5">
    <location>
        <begin position="182"/>
        <end position="202"/>
    </location>
</feature>
<dbReference type="SUPFAM" id="SSF52091">
    <property type="entry name" value="SpoIIaa-like"/>
    <property type="match status" value="1"/>
</dbReference>
<dbReference type="InterPro" id="IPR002645">
    <property type="entry name" value="STAS_dom"/>
</dbReference>
<feature type="transmembrane region" description="Helical" evidence="5">
    <location>
        <begin position="33"/>
        <end position="54"/>
    </location>
</feature>
<dbReference type="PANTHER" id="PTHR43310:SF1">
    <property type="entry name" value="SULFATE TRANSPORTER YBAR-RELATED"/>
    <property type="match status" value="1"/>
</dbReference>
<dbReference type="Gene3D" id="3.30.750.24">
    <property type="entry name" value="STAS domain"/>
    <property type="match status" value="1"/>
</dbReference>
<dbReference type="Pfam" id="PF01740">
    <property type="entry name" value="STAS"/>
    <property type="match status" value="1"/>
</dbReference>
<dbReference type="CDD" id="cd07042">
    <property type="entry name" value="STAS_SulP_like_sulfate_transporter"/>
    <property type="match status" value="1"/>
</dbReference>
<evidence type="ECO:0000256" key="5">
    <source>
        <dbReference type="SAM" id="Phobius"/>
    </source>
</evidence>
<feature type="transmembrane region" description="Helical" evidence="5">
    <location>
        <begin position="242"/>
        <end position="275"/>
    </location>
</feature>
<name>A0A2W7NDS8_9BACT</name>
<proteinExistence type="predicted"/>
<evidence type="ECO:0000256" key="2">
    <source>
        <dbReference type="ARBA" id="ARBA00022692"/>
    </source>
</evidence>
<dbReference type="Pfam" id="PF00916">
    <property type="entry name" value="Sulfate_transp"/>
    <property type="match status" value="1"/>
</dbReference>
<dbReference type="PANTHER" id="PTHR43310">
    <property type="entry name" value="SULFATE TRANSPORTER YBAR-RELATED"/>
    <property type="match status" value="1"/>
</dbReference>
<evidence type="ECO:0000313" key="7">
    <source>
        <dbReference type="EMBL" id="PZX11236.1"/>
    </source>
</evidence>
<keyword evidence="3 5" id="KW-1133">Transmembrane helix</keyword>
<gene>
    <name evidence="7" type="ORF">LX69_03191</name>
</gene>
<feature type="transmembrane region" description="Helical" evidence="5">
    <location>
        <begin position="155"/>
        <end position="176"/>
    </location>
</feature>
<evidence type="ECO:0000256" key="4">
    <source>
        <dbReference type="ARBA" id="ARBA00023136"/>
    </source>
</evidence>
<dbReference type="GO" id="GO:0016020">
    <property type="term" value="C:membrane"/>
    <property type="evidence" value="ECO:0007669"/>
    <property type="project" value="UniProtKB-SubCell"/>
</dbReference>
<evidence type="ECO:0000256" key="3">
    <source>
        <dbReference type="ARBA" id="ARBA00022989"/>
    </source>
</evidence>
<dbReference type="InterPro" id="IPR011547">
    <property type="entry name" value="SLC26A/SulP_dom"/>
</dbReference>
<keyword evidence="4 5" id="KW-0472">Membrane</keyword>
<keyword evidence="8" id="KW-1185">Reference proteome</keyword>
<dbReference type="EMBL" id="QKZK01000042">
    <property type="protein sequence ID" value="PZX11236.1"/>
    <property type="molecule type" value="Genomic_DNA"/>
</dbReference>
<organism evidence="7 8">
    <name type="scientific">Breznakibacter xylanolyticus</name>
    <dbReference type="NCBI Taxonomy" id="990"/>
    <lineage>
        <taxon>Bacteria</taxon>
        <taxon>Pseudomonadati</taxon>
        <taxon>Bacteroidota</taxon>
        <taxon>Bacteroidia</taxon>
        <taxon>Marinilabiliales</taxon>
        <taxon>Marinilabiliaceae</taxon>
        <taxon>Breznakibacter</taxon>
    </lineage>
</organism>